<dbReference type="InterPro" id="IPR050391">
    <property type="entry name" value="Mito_Metabolite_Transporter"/>
</dbReference>
<feature type="region of interest" description="Disordered" evidence="12">
    <location>
        <begin position="1"/>
        <end position="29"/>
    </location>
</feature>
<evidence type="ECO:0000313" key="13">
    <source>
        <dbReference type="EMBL" id="CAI3988598.1"/>
    </source>
</evidence>
<organism evidence="13">
    <name type="scientific">Cladocopium goreaui</name>
    <dbReference type="NCBI Taxonomy" id="2562237"/>
    <lineage>
        <taxon>Eukaryota</taxon>
        <taxon>Sar</taxon>
        <taxon>Alveolata</taxon>
        <taxon>Dinophyceae</taxon>
        <taxon>Suessiales</taxon>
        <taxon>Symbiodiniaceae</taxon>
        <taxon>Cladocopium</taxon>
    </lineage>
</organism>
<dbReference type="GO" id="GO:0005743">
    <property type="term" value="C:mitochondrial inner membrane"/>
    <property type="evidence" value="ECO:0007669"/>
    <property type="project" value="UniProtKB-SubCell"/>
</dbReference>
<feature type="non-terminal residue" evidence="13">
    <location>
        <position position="342"/>
    </location>
</feature>
<evidence type="ECO:0000256" key="11">
    <source>
        <dbReference type="RuleBase" id="RU000488"/>
    </source>
</evidence>
<protein>
    <submittedName>
        <fullName evidence="15">Mitochondrial uncoupling protein 5 (AtPUMP5) (Mitochondrial dicarboxylate carrier 1)</fullName>
    </submittedName>
</protein>
<keyword evidence="16" id="KW-1185">Reference proteome</keyword>
<dbReference type="OrthoDB" id="756301at2759"/>
<dbReference type="PRINTS" id="PR00926">
    <property type="entry name" value="MITOCARRIER"/>
</dbReference>
<evidence type="ECO:0000256" key="3">
    <source>
        <dbReference type="ARBA" id="ARBA00022448"/>
    </source>
</evidence>
<evidence type="ECO:0000256" key="2">
    <source>
        <dbReference type="ARBA" id="ARBA00006375"/>
    </source>
</evidence>
<dbReference type="GO" id="GO:0055085">
    <property type="term" value="P:transmembrane transport"/>
    <property type="evidence" value="ECO:0007669"/>
    <property type="project" value="InterPro"/>
</dbReference>
<dbReference type="SUPFAM" id="SSF103506">
    <property type="entry name" value="Mitochondrial carrier"/>
    <property type="match status" value="1"/>
</dbReference>
<evidence type="ECO:0000256" key="8">
    <source>
        <dbReference type="ARBA" id="ARBA00023128"/>
    </source>
</evidence>
<evidence type="ECO:0000256" key="5">
    <source>
        <dbReference type="ARBA" id="ARBA00022737"/>
    </source>
</evidence>
<feature type="repeat" description="Solcar" evidence="10">
    <location>
        <begin position="36"/>
        <end position="117"/>
    </location>
</feature>
<evidence type="ECO:0000256" key="10">
    <source>
        <dbReference type="PROSITE-ProRule" id="PRU00282"/>
    </source>
</evidence>
<name>A0A9P1CDA7_9DINO</name>
<dbReference type="InterPro" id="IPR023395">
    <property type="entry name" value="MCP_dom_sf"/>
</dbReference>
<sequence length="342" mass="37314">MASMAATKEAPHMGMEARLPRTPAGQTKSKNSQIWKGFVQGSVGAAIGGACAHPLDLIKVRMQLQAEGTKLNMLQMGPHIVRNEGPLGLFKGVDASMARQLVYSGVRFGMYDMLKGFCGESQRPLTTIEKVLCAAAAGATGAFAGNPGDLAMVRMQADGKLPPEQRRGYRNIFDAVGKIARQEGVLSMWRTGVVPNMNRATIITVGQLAAYDTCKELFVDYLGMKEGVQLHLSSSFGAAFIASVMSNPVDVAKTRLMNQRSEEGKPLLYKSTVQTMTTIVQQEGPLALYKGFAATFARQCPYVVITWVTVERLKKIMKDWYEGMGLISSFFSREQALNAQKR</sequence>
<keyword evidence="5" id="KW-0677">Repeat</keyword>
<dbReference type="InterPro" id="IPR018108">
    <property type="entry name" value="MCP_transmembrane"/>
</dbReference>
<dbReference type="Pfam" id="PF00153">
    <property type="entry name" value="Mito_carr"/>
    <property type="match status" value="3"/>
</dbReference>
<keyword evidence="7" id="KW-1133">Transmembrane helix</keyword>
<dbReference type="AlphaFoldDB" id="A0A9P1CDA7"/>
<evidence type="ECO:0000313" key="16">
    <source>
        <dbReference type="Proteomes" id="UP001152797"/>
    </source>
</evidence>
<dbReference type="Gene3D" id="1.50.40.10">
    <property type="entry name" value="Mitochondrial carrier domain"/>
    <property type="match status" value="1"/>
</dbReference>
<keyword evidence="9 10" id="KW-0472">Membrane</keyword>
<gene>
    <name evidence="13" type="ORF">C1SCF055_LOCUS15746</name>
</gene>
<evidence type="ECO:0000256" key="1">
    <source>
        <dbReference type="ARBA" id="ARBA00004448"/>
    </source>
</evidence>
<evidence type="ECO:0000313" key="15">
    <source>
        <dbReference type="EMBL" id="CAL4775910.1"/>
    </source>
</evidence>
<comment type="caution">
    <text evidence="13">The sequence shown here is derived from an EMBL/GenBank/DDBJ whole genome shotgun (WGS) entry which is preliminary data.</text>
</comment>
<dbReference type="InterPro" id="IPR002067">
    <property type="entry name" value="MCP"/>
</dbReference>
<comment type="subcellular location">
    <subcellularLocation>
        <location evidence="1">Mitochondrion inner membrane</location>
        <topology evidence="1">Multi-pass membrane protein</topology>
    </subcellularLocation>
</comment>
<dbReference type="EMBL" id="CAMXCT020001282">
    <property type="protein sequence ID" value="CAL1141973.1"/>
    <property type="molecule type" value="Genomic_DNA"/>
</dbReference>
<evidence type="ECO:0000256" key="4">
    <source>
        <dbReference type="ARBA" id="ARBA00022692"/>
    </source>
</evidence>
<evidence type="ECO:0000256" key="12">
    <source>
        <dbReference type="SAM" id="MobiDB-lite"/>
    </source>
</evidence>
<feature type="repeat" description="Solcar" evidence="10">
    <location>
        <begin position="125"/>
        <end position="217"/>
    </location>
</feature>
<accession>A0A9P1CDA7</accession>
<feature type="repeat" description="Solcar" evidence="10">
    <location>
        <begin position="226"/>
        <end position="316"/>
    </location>
</feature>
<dbReference type="Proteomes" id="UP001152797">
    <property type="component" value="Unassembled WGS sequence"/>
</dbReference>
<dbReference type="FunFam" id="1.50.40.10:FF:000009">
    <property type="entry name" value="Mitochondrial 2-oxoglutarate/malate carrier protein"/>
    <property type="match status" value="1"/>
</dbReference>
<keyword evidence="6" id="KW-0999">Mitochondrion inner membrane</keyword>
<dbReference type="EMBL" id="CAMXCT010001282">
    <property type="protein sequence ID" value="CAI3988598.1"/>
    <property type="molecule type" value="Genomic_DNA"/>
</dbReference>
<reference evidence="13" key="1">
    <citation type="submission" date="2022-10" db="EMBL/GenBank/DDBJ databases">
        <authorList>
            <person name="Chen Y."/>
            <person name="Dougan E. K."/>
            <person name="Chan C."/>
            <person name="Rhodes N."/>
            <person name="Thang M."/>
        </authorList>
    </citation>
    <scope>NUCLEOTIDE SEQUENCE</scope>
</reference>
<keyword evidence="8" id="KW-0496">Mitochondrion</keyword>
<proteinExistence type="inferred from homology"/>
<dbReference type="PANTHER" id="PTHR45618">
    <property type="entry name" value="MITOCHONDRIAL DICARBOXYLATE CARRIER-RELATED"/>
    <property type="match status" value="1"/>
</dbReference>
<evidence type="ECO:0000256" key="6">
    <source>
        <dbReference type="ARBA" id="ARBA00022792"/>
    </source>
</evidence>
<reference evidence="14" key="2">
    <citation type="submission" date="2024-04" db="EMBL/GenBank/DDBJ databases">
        <authorList>
            <person name="Chen Y."/>
            <person name="Shah S."/>
            <person name="Dougan E. K."/>
            <person name="Thang M."/>
            <person name="Chan C."/>
        </authorList>
    </citation>
    <scope>NUCLEOTIDE SEQUENCE [LARGE SCALE GENOMIC DNA]</scope>
</reference>
<dbReference type="EMBL" id="CAMXCT030001282">
    <property type="protein sequence ID" value="CAL4775910.1"/>
    <property type="molecule type" value="Genomic_DNA"/>
</dbReference>
<keyword evidence="4 10" id="KW-0812">Transmembrane</keyword>
<evidence type="ECO:0000256" key="7">
    <source>
        <dbReference type="ARBA" id="ARBA00022989"/>
    </source>
</evidence>
<evidence type="ECO:0000313" key="14">
    <source>
        <dbReference type="EMBL" id="CAL1141973.1"/>
    </source>
</evidence>
<evidence type="ECO:0000256" key="9">
    <source>
        <dbReference type="ARBA" id="ARBA00023136"/>
    </source>
</evidence>
<keyword evidence="3 11" id="KW-0813">Transport</keyword>
<dbReference type="PROSITE" id="PS50920">
    <property type="entry name" value="SOLCAR"/>
    <property type="match status" value="3"/>
</dbReference>
<comment type="similarity">
    <text evidence="2 11">Belongs to the mitochondrial carrier (TC 2.A.29) family.</text>
</comment>